<dbReference type="InterPro" id="IPR004838">
    <property type="entry name" value="NHTrfase_class1_PyrdxlP-BS"/>
</dbReference>
<dbReference type="Gene3D" id="3.90.1150.10">
    <property type="entry name" value="Aspartate Aminotransferase, domain 1"/>
    <property type="match status" value="1"/>
</dbReference>
<dbReference type="Proteomes" id="UP000034320">
    <property type="component" value="Unassembled WGS sequence"/>
</dbReference>
<accession>A0A0G1CAP6</accession>
<evidence type="ECO:0000313" key="9">
    <source>
        <dbReference type="Proteomes" id="UP000034320"/>
    </source>
</evidence>
<dbReference type="InterPro" id="IPR015421">
    <property type="entry name" value="PyrdxlP-dep_Trfase_major"/>
</dbReference>
<dbReference type="SUPFAM" id="SSF53383">
    <property type="entry name" value="PLP-dependent transferases"/>
    <property type="match status" value="1"/>
</dbReference>
<evidence type="ECO:0000256" key="5">
    <source>
        <dbReference type="ARBA" id="ARBA00022898"/>
    </source>
</evidence>
<dbReference type="AlphaFoldDB" id="A0A0G1CAP6"/>
<dbReference type="InterPro" id="IPR015422">
    <property type="entry name" value="PyrdxlP-dep_Trfase_small"/>
</dbReference>
<evidence type="ECO:0000256" key="3">
    <source>
        <dbReference type="ARBA" id="ARBA00022576"/>
    </source>
</evidence>
<dbReference type="GO" id="GO:0008483">
    <property type="term" value="F:transaminase activity"/>
    <property type="evidence" value="ECO:0007669"/>
    <property type="project" value="UniProtKB-KW"/>
</dbReference>
<evidence type="ECO:0000256" key="6">
    <source>
        <dbReference type="RuleBase" id="RU000481"/>
    </source>
</evidence>
<keyword evidence="3 6" id="KW-0032">Aminotransferase</keyword>
<comment type="similarity">
    <text evidence="2 6">Belongs to the class-I pyridoxal-phosphate-dependent aminotransferase family.</text>
</comment>
<dbReference type="InterPro" id="IPR004839">
    <property type="entry name" value="Aminotransferase_I/II_large"/>
</dbReference>
<dbReference type="PATRIC" id="fig|1618442.3.peg.669"/>
<keyword evidence="4 6" id="KW-0808">Transferase</keyword>
<dbReference type="InterPro" id="IPR050596">
    <property type="entry name" value="AspAT/PAT-like"/>
</dbReference>
<dbReference type="GO" id="GO:0030170">
    <property type="term" value="F:pyridoxal phosphate binding"/>
    <property type="evidence" value="ECO:0007669"/>
    <property type="project" value="InterPro"/>
</dbReference>
<comment type="caution">
    <text evidence="8">The sequence shown here is derived from an EMBL/GenBank/DDBJ whole genome shotgun (WGS) entry which is preliminary data.</text>
</comment>
<proteinExistence type="inferred from homology"/>
<dbReference type="InterPro" id="IPR015424">
    <property type="entry name" value="PyrdxlP-dep_Trfase"/>
</dbReference>
<evidence type="ECO:0000256" key="4">
    <source>
        <dbReference type="ARBA" id="ARBA00022679"/>
    </source>
</evidence>
<dbReference type="PANTHER" id="PTHR46383">
    <property type="entry name" value="ASPARTATE AMINOTRANSFERASE"/>
    <property type="match status" value="1"/>
</dbReference>
<protein>
    <recommendedName>
        <fullName evidence="6">Aminotransferase</fullName>
        <ecNumber evidence="6">2.6.1.-</ecNumber>
    </recommendedName>
</protein>
<evidence type="ECO:0000259" key="7">
    <source>
        <dbReference type="Pfam" id="PF00155"/>
    </source>
</evidence>
<dbReference type="PROSITE" id="PS00105">
    <property type="entry name" value="AA_TRANSFER_CLASS_1"/>
    <property type="match status" value="1"/>
</dbReference>
<gene>
    <name evidence="8" type="ORF">UV09_C0014G0018</name>
</gene>
<dbReference type="CDD" id="cd00609">
    <property type="entry name" value="AAT_like"/>
    <property type="match status" value="1"/>
</dbReference>
<dbReference type="EMBL" id="LCDD01000014">
    <property type="protein sequence ID" value="KKS46698.1"/>
    <property type="molecule type" value="Genomic_DNA"/>
</dbReference>
<dbReference type="NCBIfam" id="NF005744">
    <property type="entry name" value="PRK07568.1"/>
    <property type="match status" value="1"/>
</dbReference>
<sequence length="399" mass="44938">MKKLSLSRRALTAPASAIRKLVPLADSAKKKGIKVYHVNIGQPDLPTPEVVMQMIHKFPEKTLEYAPSSGMREAVEAWESFYREKNFPFTASDILITSGGSEALIFAFFSVTDPGDEILLFEPFYTSYAIIAAMGDIRIIPVKTHVEDGYHLPPKKTIEKAITSRTKAIVLCNPNNPTGTLYRDEEVKMIRDLALVHNLFIISDETYQEIVFDGKRVLPFATFPEILANLIIADSVSKRFNACGARVGCLVSKNEEIMAAVLKFAQSRLSVATVDQLAMVPILRNHRLHIARIRKNYEERRNTLIENLQRIKGVSFRKPEGAFYIMPKLPISDSDDFARYLLTDFNDRGETVMVAPAGGFYKTEGLGRQEIRIAYVLEKQKLERAMEILSKAITAYNSK</sequence>
<dbReference type="PANTHER" id="PTHR46383:SF1">
    <property type="entry name" value="ASPARTATE AMINOTRANSFERASE"/>
    <property type="match status" value="1"/>
</dbReference>
<organism evidence="8 9">
    <name type="scientific">Candidatus Gottesmanbacteria bacterium GW2011_GWA2_42_18</name>
    <dbReference type="NCBI Taxonomy" id="1618442"/>
    <lineage>
        <taxon>Bacteria</taxon>
        <taxon>Candidatus Gottesmaniibacteriota</taxon>
    </lineage>
</organism>
<dbReference type="Gene3D" id="3.40.640.10">
    <property type="entry name" value="Type I PLP-dependent aspartate aminotransferase-like (Major domain)"/>
    <property type="match status" value="1"/>
</dbReference>
<comment type="cofactor">
    <cofactor evidence="1 6">
        <name>pyridoxal 5'-phosphate</name>
        <dbReference type="ChEBI" id="CHEBI:597326"/>
    </cofactor>
</comment>
<feature type="domain" description="Aminotransferase class I/classII large" evidence="7">
    <location>
        <begin position="38"/>
        <end position="388"/>
    </location>
</feature>
<reference evidence="8 9" key="1">
    <citation type="journal article" date="2015" name="Nature">
        <title>rRNA introns, odd ribosomes, and small enigmatic genomes across a large radiation of phyla.</title>
        <authorList>
            <person name="Brown C.T."/>
            <person name="Hug L.A."/>
            <person name="Thomas B.C."/>
            <person name="Sharon I."/>
            <person name="Castelle C.J."/>
            <person name="Singh A."/>
            <person name="Wilkins M.J."/>
            <person name="Williams K.H."/>
            <person name="Banfield J.F."/>
        </authorList>
    </citation>
    <scope>NUCLEOTIDE SEQUENCE [LARGE SCALE GENOMIC DNA]</scope>
</reference>
<keyword evidence="5" id="KW-0663">Pyridoxal phosphate</keyword>
<name>A0A0G1CAP6_9BACT</name>
<dbReference type="GO" id="GO:0006520">
    <property type="term" value="P:amino acid metabolic process"/>
    <property type="evidence" value="ECO:0007669"/>
    <property type="project" value="InterPro"/>
</dbReference>
<evidence type="ECO:0000313" key="8">
    <source>
        <dbReference type="EMBL" id="KKS46698.1"/>
    </source>
</evidence>
<evidence type="ECO:0000256" key="2">
    <source>
        <dbReference type="ARBA" id="ARBA00007441"/>
    </source>
</evidence>
<evidence type="ECO:0000256" key="1">
    <source>
        <dbReference type="ARBA" id="ARBA00001933"/>
    </source>
</evidence>
<dbReference type="Pfam" id="PF00155">
    <property type="entry name" value="Aminotran_1_2"/>
    <property type="match status" value="1"/>
</dbReference>
<dbReference type="EC" id="2.6.1.-" evidence="6"/>